<dbReference type="SMART" id="SM00421">
    <property type="entry name" value="HTH_LUXR"/>
    <property type="match status" value="1"/>
</dbReference>
<dbReference type="InterPro" id="IPR036388">
    <property type="entry name" value="WH-like_DNA-bd_sf"/>
</dbReference>
<feature type="transmembrane region" description="Helical" evidence="4">
    <location>
        <begin position="253"/>
        <end position="273"/>
    </location>
</feature>
<evidence type="ECO:0000256" key="3">
    <source>
        <dbReference type="ARBA" id="ARBA00023163"/>
    </source>
</evidence>
<feature type="transmembrane region" description="Helical" evidence="4">
    <location>
        <begin position="179"/>
        <end position="196"/>
    </location>
</feature>
<dbReference type="AlphaFoldDB" id="A0A2K2UCE2"/>
<feature type="transmembrane region" description="Helical" evidence="4">
    <location>
        <begin position="61"/>
        <end position="81"/>
    </location>
</feature>
<dbReference type="RefSeq" id="WP_103264884.1">
    <property type="nucleotide sequence ID" value="NZ_CABMLE010000005.1"/>
</dbReference>
<feature type="transmembrane region" description="Helical" evidence="4">
    <location>
        <begin position="119"/>
        <end position="139"/>
    </location>
</feature>
<feature type="transmembrane region" description="Helical" evidence="4">
    <location>
        <begin position="280"/>
        <end position="299"/>
    </location>
</feature>
<feature type="domain" description="HTH luxR-type" evidence="5">
    <location>
        <begin position="418"/>
        <end position="483"/>
    </location>
</feature>
<evidence type="ECO:0000256" key="2">
    <source>
        <dbReference type="ARBA" id="ARBA00023125"/>
    </source>
</evidence>
<reference evidence="7" key="1">
    <citation type="submission" date="2018-01" db="EMBL/GenBank/DDBJ databases">
        <title>Rubneribacter badeniensis gen. nov., sp. nov., and Colonibacter rubneri, gen. nov., sp. nov., WGS of new members of the Eggerthellaceae.</title>
        <authorList>
            <person name="Danylec N."/>
            <person name="Stoll D.A."/>
            <person name="Doetsch A."/>
            <person name="Kulling S.E."/>
            <person name="Huch M."/>
        </authorList>
    </citation>
    <scope>NUCLEOTIDE SEQUENCE [LARGE SCALE GENOMIC DNA]</scope>
    <source>
        <strain evidence="7">ResAG-96</strain>
    </source>
</reference>
<protein>
    <submittedName>
        <fullName evidence="6">Helix-turn-helix transcriptional regulator</fullName>
    </submittedName>
</protein>
<feature type="transmembrane region" description="Helical" evidence="4">
    <location>
        <begin position="369"/>
        <end position="390"/>
    </location>
</feature>
<dbReference type="Pfam" id="PF00196">
    <property type="entry name" value="GerE"/>
    <property type="match status" value="1"/>
</dbReference>
<dbReference type="Gene3D" id="1.10.10.10">
    <property type="entry name" value="Winged helix-like DNA-binding domain superfamily/Winged helix DNA-binding domain"/>
    <property type="match status" value="1"/>
</dbReference>
<dbReference type="GO" id="GO:0003677">
    <property type="term" value="F:DNA binding"/>
    <property type="evidence" value="ECO:0007669"/>
    <property type="project" value="UniProtKB-KW"/>
</dbReference>
<keyword evidence="4" id="KW-0472">Membrane</keyword>
<dbReference type="PANTHER" id="PTHR44688:SF16">
    <property type="entry name" value="DNA-BINDING TRANSCRIPTIONAL ACTIVATOR DEVR_DOSR"/>
    <property type="match status" value="1"/>
</dbReference>
<proteinExistence type="predicted"/>
<evidence type="ECO:0000256" key="1">
    <source>
        <dbReference type="ARBA" id="ARBA00023015"/>
    </source>
</evidence>
<evidence type="ECO:0000256" key="4">
    <source>
        <dbReference type="SAM" id="Phobius"/>
    </source>
</evidence>
<dbReference type="SUPFAM" id="SSF46894">
    <property type="entry name" value="C-terminal effector domain of the bipartite response regulators"/>
    <property type="match status" value="1"/>
</dbReference>
<dbReference type="EMBL" id="PPEK01000005">
    <property type="protein sequence ID" value="PNV67830.1"/>
    <property type="molecule type" value="Genomic_DNA"/>
</dbReference>
<feature type="transmembrane region" description="Helical" evidence="4">
    <location>
        <begin position="305"/>
        <end position="327"/>
    </location>
</feature>
<keyword evidence="7" id="KW-1185">Reference proteome</keyword>
<feature type="transmembrane region" description="Helical" evidence="4">
    <location>
        <begin position="217"/>
        <end position="241"/>
    </location>
</feature>
<dbReference type="OrthoDB" id="3197423at2"/>
<feature type="transmembrane region" description="Helical" evidence="4">
    <location>
        <begin position="32"/>
        <end position="55"/>
    </location>
</feature>
<keyword evidence="1" id="KW-0805">Transcription regulation</keyword>
<dbReference type="GO" id="GO:0006355">
    <property type="term" value="P:regulation of DNA-templated transcription"/>
    <property type="evidence" value="ECO:0007669"/>
    <property type="project" value="InterPro"/>
</dbReference>
<dbReference type="PRINTS" id="PR00038">
    <property type="entry name" value="HTHLUXR"/>
</dbReference>
<feature type="transmembrane region" description="Helical" evidence="4">
    <location>
        <begin position="151"/>
        <end position="173"/>
    </location>
</feature>
<comment type="caution">
    <text evidence="6">The sequence shown here is derived from an EMBL/GenBank/DDBJ whole genome shotgun (WGS) entry which is preliminary data.</text>
</comment>
<sequence>MGTTSGQGKTAGRGEGPLAAFAKRPMLKYAGFSLLLAWHYTLWFVPHSFALVPLLDDRVTYSWLVNLGSTVVFLLLIALALGRKQRLSNYRWLRIAAPTLMCVGTLALTLWAVSLPTPLLAYAIAFLLGPAEAALWILWGERYACVKANFSIRHIGTVFGITMIVCMVIAWALPAYASSAFTSLLPLASGALLIVSQRDGQRRFPVLLPEQASRSGLKNMAMVSTITFLASVACYFLVAIIPWEVLPTGDTSFTIGTLCGGAIMLAIAGVCALSKDRTNVFKLYPWLLVFEIVAFSLFLSDEAAFFPAFFVALGISALFEILLIMYFGILTSKGYTTPAVAFSFSGSFARAGIAVGNTLAVSYEHTPELAAAITPETCLAFICVLAALLIPLVRQEYNIVALTATPPSKDEIGEICAEVAEEFGLSAREREILLLIARGYTTNSMASKLVISPYTVNTHIRHIYDKMQIHKRSELLNYLNMQRSDY</sequence>
<keyword evidence="4" id="KW-1133">Transmembrane helix</keyword>
<feature type="transmembrane region" description="Helical" evidence="4">
    <location>
        <begin position="339"/>
        <end position="363"/>
    </location>
</feature>
<dbReference type="InterPro" id="IPR000792">
    <property type="entry name" value="Tscrpt_reg_LuxR_C"/>
</dbReference>
<dbReference type="PROSITE" id="PS50043">
    <property type="entry name" value="HTH_LUXR_2"/>
    <property type="match status" value="1"/>
</dbReference>
<accession>A0A2K2UCE2</accession>
<keyword evidence="3" id="KW-0804">Transcription</keyword>
<dbReference type="CDD" id="cd06170">
    <property type="entry name" value="LuxR_C_like"/>
    <property type="match status" value="1"/>
</dbReference>
<dbReference type="PANTHER" id="PTHR44688">
    <property type="entry name" value="DNA-BINDING TRANSCRIPTIONAL ACTIVATOR DEVR_DOSR"/>
    <property type="match status" value="1"/>
</dbReference>
<name>A0A2K2UCE2_9ACTN</name>
<dbReference type="Proteomes" id="UP000236197">
    <property type="component" value="Unassembled WGS sequence"/>
</dbReference>
<evidence type="ECO:0000313" key="6">
    <source>
        <dbReference type="EMBL" id="PNV67830.1"/>
    </source>
</evidence>
<evidence type="ECO:0000259" key="5">
    <source>
        <dbReference type="PROSITE" id="PS50043"/>
    </source>
</evidence>
<organism evidence="6 7">
    <name type="scientific">Enteroscipio rubneri</name>
    <dbReference type="NCBI Taxonomy" id="2070686"/>
    <lineage>
        <taxon>Bacteria</taxon>
        <taxon>Bacillati</taxon>
        <taxon>Actinomycetota</taxon>
        <taxon>Coriobacteriia</taxon>
        <taxon>Eggerthellales</taxon>
        <taxon>Eggerthellaceae</taxon>
        <taxon>Enteroscipio</taxon>
    </lineage>
</organism>
<feature type="transmembrane region" description="Helical" evidence="4">
    <location>
        <begin position="93"/>
        <end position="113"/>
    </location>
</feature>
<keyword evidence="4" id="KW-0812">Transmembrane</keyword>
<dbReference type="InterPro" id="IPR016032">
    <property type="entry name" value="Sig_transdc_resp-reg_C-effctor"/>
</dbReference>
<keyword evidence="2" id="KW-0238">DNA-binding</keyword>
<evidence type="ECO:0000313" key="7">
    <source>
        <dbReference type="Proteomes" id="UP000236197"/>
    </source>
</evidence>
<gene>
    <name evidence="6" type="ORF">C2L71_06025</name>
</gene>